<dbReference type="InterPro" id="IPR053183">
    <property type="entry name" value="ASL1"/>
</dbReference>
<dbReference type="SUPFAM" id="SSF51445">
    <property type="entry name" value="(Trans)glycosidases"/>
    <property type="match status" value="1"/>
</dbReference>
<accession>J5K2E0</accession>
<gene>
    <name evidence="4" type="ORF">BBA_03167</name>
</gene>
<dbReference type="Pfam" id="PF11790">
    <property type="entry name" value="Glyco_hydro_cc"/>
    <property type="match status" value="1"/>
</dbReference>
<evidence type="ECO:0000259" key="3">
    <source>
        <dbReference type="Pfam" id="PF11790"/>
    </source>
</evidence>
<keyword evidence="4" id="KW-0378">Hydrolase</keyword>
<feature type="domain" description="Asl1-like glycosyl hydrolase catalytic" evidence="3">
    <location>
        <begin position="117"/>
        <end position="347"/>
    </location>
</feature>
<dbReference type="EMBL" id="JH725155">
    <property type="protein sequence ID" value="EJP68271.1"/>
    <property type="molecule type" value="Genomic_DNA"/>
</dbReference>
<dbReference type="PANTHER" id="PTHR34154:SF10">
    <property type="entry name" value="ASL1-LIKE GLYCOSYL HYDROLASE CATALYTIC DOMAIN-CONTAINING PROTEIN"/>
    <property type="match status" value="1"/>
</dbReference>
<dbReference type="AlphaFoldDB" id="J5K2E0"/>
<dbReference type="InterPro" id="IPR024655">
    <property type="entry name" value="Asl1_glyco_hydro_catalytic"/>
</dbReference>
<dbReference type="RefSeq" id="XP_008596486.1">
    <property type="nucleotide sequence ID" value="XM_008598264.1"/>
</dbReference>
<dbReference type="STRING" id="655819.J5K2E0"/>
<dbReference type="GO" id="GO:0071966">
    <property type="term" value="P:fungal-type cell wall polysaccharide metabolic process"/>
    <property type="evidence" value="ECO:0007669"/>
    <property type="project" value="TreeGrafter"/>
</dbReference>
<proteinExistence type="predicted"/>
<dbReference type="Proteomes" id="UP000002762">
    <property type="component" value="Unassembled WGS sequence"/>
</dbReference>
<feature type="compositionally biased region" description="Low complexity" evidence="1">
    <location>
        <begin position="95"/>
        <end position="108"/>
    </location>
</feature>
<feature type="signal peptide" evidence="2">
    <location>
        <begin position="1"/>
        <end position="21"/>
    </location>
</feature>
<evidence type="ECO:0000256" key="1">
    <source>
        <dbReference type="SAM" id="MobiDB-lite"/>
    </source>
</evidence>
<dbReference type="InParanoid" id="J5K2E0"/>
<dbReference type="Gene3D" id="3.20.20.80">
    <property type="entry name" value="Glycosidases"/>
    <property type="match status" value="1"/>
</dbReference>
<evidence type="ECO:0000313" key="5">
    <source>
        <dbReference type="Proteomes" id="UP000002762"/>
    </source>
</evidence>
<reference evidence="4 5" key="1">
    <citation type="journal article" date="2012" name="Sci. Rep.">
        <title>Genomic perspectives on the evolution of fungal entomopathogenicity in Beauveria bassiana.</title>
        <authorList>
            <person name="Xiao G."/>
            <person name="Ying S.H."/>
            <person name="Zheng P."/>
            <person name="Wang Z.L."/>
            <person name="Zhang S."/>
            <person name="Xie X.Q."/>
            <person name="Shang Y."/>
            <person name="St Leger R.J."/>
            <person name="Zhao G.P."/>
            <person name="Wang C."/>
            <person name="Feng M.G."/>
        </authorList>
    </citation>
    <scope>NUCLEOTIDE SEQUENCE [LARGE SCALE GENOMIC DNA]</scope>
    <source>
        <strain evidence="4 5">ARSEF 2860</strain>
    </source>
</reference>
<keyword evidence="5" id="KW-1185">Reference proteome</keyword>
<feature type="chain" id="PRO_5003784745" evidence="2">
    <location>
        <begin position="22"/>
        <end position="352"/>
    </location>
</feature>
<dbReference type="OrthoDB" id="43654at2759"/>
<feature type="region of interest" description="Disordered" evidence="1">
    <location>
        <begin position="77"/>
        <end position="110"/>
    </location>
</feature>
<evidence type="ECO:0000256" key="2">
    <source>
        <dbReference type="SAM" id="SignalP"/>
    </source>
</evidence>
<sequence>MFSKTAIALPLAASLLEQVSAFSFHRHQHAAQKREVVWHTKFEFQTVYVTAGADAPAQTANAFVQDSQPEAVAVTPSVPTAAPEPPAAPAQTTLSTAVKPSSTSTASSGGLGVSKQGIAYNEASLANTFKNNCNKKGCGWAYNWGSNPGDLSKDVEYVPMLWGDLPIHTSHWDADAEAALSNGAKALLSFNEPDMPSQANMDAATAAAAHAKYFAKYKGRAQIGAPAVSNSNLDNQGLPWLKNFVAACNANSDCHFDFCPVHWYSPAEAVDTLFTHLAEASKICGNKPVWLTEFAPTGSDEQIAAFLKTVQPKLDSLEYVHAYSYFFVAQNFLMSSANTLSSIGNAYAAMAN</sequence>
<dbReference type="HOGENOM" id="CLU_040908_4_1_1"/>
<dbReference type="GO" id="GO:0016787">
    <property type="term" value="F:hydrolase activity"/>
    <property type="evidence" value="ECO:0007669"/>
    <property type="project" value="UniProtKB-KW"/>
</dbReference>
<name>J5K2E0_BEAB2</name>
<protein>
    <submittedName>
        <fullName evidence="4">Glycosyl hydrolase 53 domain-containing protein</fullName>
    </submittedName>
</protein>
<keyword evidence="2" id="KW-0732">Signal</keyword>
<dbReference type="GO" id="GO:0009277">
    <property type="term" value="C:fungal-type cell wall"/>
    <property type="evidence" value="ECO:0007669"/>
    <property type="project" value="TreeGrafter"/>
</dbReference>
<evidence type="ECO:0000313" key="4">
    <source>
        <dbReference type="EMBL" id="EJP68271.1"/>
    </source>
</evidence>
<organism evidence="4 5">
    <name type="scientific">Beauveria bassiana (strain ARSEF 2860)</name>
    <name type="common">White muscardine disease fungus</name>
    <name type="synonym">Tritirachium shiotae</name>
    <dbReference type="NCBI Taxonomy" id="655819"/>
    <lineage>
        <taxon>Eukaryota</taxon>
        <taxon>Fungi</taxon>
        <taxon>Dikarya</taxon>
        <taxon>Ascomycota</taxon>
        <taxon>Pezizomycotina</taxon>
        <taxon>Sordariomycetes</taxon>
        <taxon>Hypocreomycetidae</taxon>
        <taxon>Hypocreales</taxon>
        <taxon>Cordycipitaceae</taxon>
        <taxon>Beauveria</taxon>
    </lineage>
</organism>
<dbReference type="GeneID" id="19886179"/>
<dbReference type="InterPro" id="IPR017853">
    <property type="entry name" value="GH"/>
</dbReference>
<dbReference type="PANTHER" id="PTHR34154">
    <property type="entry name" value="ALKALI-SENSITIVE LINKAGE PROTEIN 1"/>
    <property type="match status" value="1"/>
</dbReference>